<protein>
    <submittedName>
        <fullName evidence="2">Uncharacterized protein</fullName>
    </submittedName>
</protein>
<gene>
    <name evidence="2" type="ORF">RHGRI_000969</name>
</gene>
<dbReference type="EMBL" id="JACTNZ010000001">
    <property type="protein sequence ID" value="KAG5564941.1"/>
    <property type="molecule type" value="Genomic_DNA"/>
</dbReference>
<keyword evidence="3" id="KW-1185">Reference proteome</keyword>
<feature type="compositionally biased region" description="Polar residues" evidence="1">
    <location>
        <begin position="108"/>
        <end position="117"/>
    </location>
</feature>
<evidence type="ECO:0000313" key="2">
    <source>
        <dbReference type="EMBL" id="KAG5564941.1"/>
    </source>
</evidence>
<feature type="region of interest" description="Disordered" evidence="1">
    <location>
        <begin position="1"/>
        <end position="117"/>
    </location>
</feature>
<dbReference type="Proteomes" id="UP000823749">
    <property type="component" value="Chromosome 1"/>
</dbReference>
<sequence length="117" mass="13160">MASATKKRQQNQPNRETKTGNATMEAREPQLPLHLLLPRSDRFDSNSDSTAPGRHGRVTPPGRLTVYAGPERRRFVIGHPVPQPPRLSRPRRSSGSRPTAALSCHVRPSSSREWWSF</sequence>
<reference evidence="2" key="1">
    <citation type="submission" date="2020-08" db="EMBL/GenBank/DDBJ databases">
        <title>Plant Genome Project.</title>
        <authorList>
            <person name="Zhang R.-G."/>
        </authorList>
    </citation>
    <scope>NUCLEOTIDE SEQUENCE</scope>
    <source>
        <strain evidence="2">WSP0</strain>
        <tissue evidence="2">Leaf</tissue>
    </source>
</reference>
<evidence type="ECO:0000313" key="3">
    <source>
        <dbReference type="Proteomes" id="UP000823749"/>
    </source>
</evidence>
<proteinExistence type="predicted"/>
<dbReference type="AlphaFoldDB" id="A0AAV6LLD6"/>
<accession>A0AAV6LLD6</accession>
<evidence type="ECO:0000256" key="1">
    <source>
        <dbReference type="SAM" id="MobiDB-lite"/>
    </source>
</evidence>
<feature type="compositionally biased region" description="Polar residues" evidence="1">
    <location>
        <begin position="10"/>
        <end position="22"/>
    </location>
</feature>
<comment type="caution">
    <text evidence="2">The sequence shown here is derived from an EMBL/GenBank/DDBJ whole genome shotgun (WGS) entry which is preliminary data.</text>
</comment>
<organism evidence="2 3">
    <name type="scientific">Rhododendron griersonianum</name>
    <dbReference type="NCBI Taxonomy" id="479676"/>
    <lineage>
        <taxon>Eukaryota</taxon>
        <taxon>Viridiplantae</taxon>
        <taxon>Streptophyta</taxon>
        <taxon>Embryophyta</taxon>
        <taxon>Tracheophyta</taxon>
        <taxon>Spermatophyta</taxon>
        <taxon>Magnoliopsida</taxon>
        <taxon>eudicotyledons</taxon>
        <taxon>Gunneridae</taxon>
        <taxon>Pentapetalae</taxon>
        <taxon>asterids</taxon>
        <taxon>Ericales</taxon>
        <taxon>Ericaceae</taxon>
        <taxon>Ericoideae</taxon>
        <taxon>Rhodoreae</taxon>
        <taxon>Rhododendron</taxon>
    </lineage>
</organism>
<name>A0AAV6LLD6_9ERIC</name>